<keyword evidence="2" id="KW-0378">Hydrolase</keyword>
<proteinExistence type="predicted"/>
<organism evidence="2 3">
    <name type="scientific">Natronincola ferrireducens</name>
    <dbReference type="NCBI Taxonomy" id="393762"/>
    <lineage>
        <taxon>Bacteria</taxon>
        <taxon>Bacillati</taxon>
        <taxon>Bacillota</taxon>
        <taxon>Clostridia</taxon>
        <taxon>Peptostreptococcales</taxon>
        <taxon>Natronincolaceae</taxon>
        <taxon>Natronincola</taxon>
    </lineage>
</organism>
<evidence type="ECO:0000313" key="2">
    <source>
        <dbReference type="EMBL" id="SDK91631.1"/>
    </source>
</evidence>
<name>A0A1G9FT93_9FIRM</name>
<dbReference type="PANTHER" id="PTHR34448">
    <property type="entry name" value="AMINOPEPTIDASE"/>
    <property type="match status" value="1"/>
</dbReference>
<dbReference type="Pfam" id="PF26233">
    <property type="entry name" value="NicX"/>
    <property type="match status" value="1"/>
</dbReference>
<evidence type="ECO:0000256" key="1">
    <source>
        <dbReference type="ARBA" id="ARBA00022723"/>
    </source>
</evidence>
<dbReference type="RefSeq" id="WP_090553780.1">
    <property type="nucleotide sequence ID" value="NZ_FNFP01000005.1"/>
</dbReference>
<dbReference type="InterPro" id="IPR058739">
    <property type="entry name" value="NicX"/>
</dbReference>
<dbReference type="PANTHER" id="PTHR34448:SF1">
    <property type="entry name" value="BLL6088 PROTEIN"/>
    <property type="match status" value="1"/>
</dbReference>
<dbReference type="OrthoDB" id="9803993at2"/>
<dbReference type="GO" id="GO:0004177">
    <property type="term" value="F:aminopeptidase activity"/>
    <property type="evidence" value="ECO:0007669"/>
    <property type="project" value="UniProtKB-KW"/>
</dbReference>
<sequence length="346" mass="38464">MKYYEIELVQAAKTLVEDMFKAKKGETFIITADTETDERVVNATAQAVFTAGAKPMIIWVAAPSGVGKAADPDLPVDALSGALKHTDAWIEFNNKWLLYSTPFERAVEENKKLRYMNLVGMNPDMMIRLIGKIDTELLKTFMIKVKDMTKAAKKVKITTPAGTDLEFENNPSHPFSCDYGKADEPGIHYLSGQIGWCPEFDTINGKLVFDGSLEPPLRMLKESVVLHIEKGRVVDIEGGKEALDFKNWLEAFNDPNMLRLAHICYGFNPGAKLTGDIVEDERIWGCTEWGLGYQSQEDAPPDGIPAVSHCDGICLNTSIWLDGVQLLDKGIVVHEEVKDLADKLIK</sequence>
<gene>
    <name evidence="2" type="ORF">SAMN05660472_02242</name>
</gene>
<keyword evidence="2" id="KW-0645">Protease</keyword>
<dbReference type="AlphaFoldDB" id="A0A1G9FT93"/>
<evidence type="ECO:0000313" key="3">
    <source>
        <dbReference type="Proteomes" id="UP000198718"/>
    </source>
</evidence>
<dbReference type="STRING" id="393762.SAMN05660472_02242"/>
<dbReference type="InterPro" id="IPR052170">
    <property type="entry name" value="M29_Exopeptidase"/>
</dbReference>
<accession>A0A1G9FT93</accession>
<dbReference type="Proteomes" id="UP000198718">
    <property type="component" value="Unassembled WGS sequence"/>
</dbReference>
<dbReference type="EMBL" id="FNFP01000005">
    <property type="protein sequence ID" value="SDK91631.1"/>
    <property type="molecule type" value="Genomic_DNA"/>
</dbReference>
<protein>
    <submittedName>
        <fullName evidence="2">Leucyl aminopeptidase (Aminopeptidase T)</fullName>
    </submittedName>
</protein>
<reference evidence="2 3" key="1">
    <citation type="submission" date="2016-10" db="EMBL/GenBank/DDBJ databases">
        <authorList>
            <person name="de Groot N.N."/>
        </authorList>
    </citation>
    <scope>NUCLEOTIDE SEQUENCE [LARGE SCALE GENOMIC DNA]</scope>
    <source>
        <strain evidence="2 3">DSM 18346</strain>
    </source>
</reference>
<keyword evidence="2" id="KW-0031">Aminopeptidase</keyword>
<dbReference type="GO" id="GO:0046872">
    <property type="term" value="F:metal ion binding"/>
    <property type="evidence" value="ECO:0007669"/>
    <property type="project" value="UniProtKB-KW"/>
</dbReference>
<keyword evidence="3" id="KW-1185">Reference proteome</keyword>
<keyword evidence="1" id="KW-0479">Metal-binding</keyword>
<dbReference type="SUPFAM" id="SSF144052">
    <property type="entry name" value="Thermophilic metalloprotease-like"/>
    <property type="match status" value="1"/>
</dbReference>